<feature type="compositionally biased region" description="Polar residues" evidence="6">
    <location>
        <begin position="573"/>
        <end position="588"/>
    </location>
</feature>
<dbReference type="Bgee" id="ENSACLG00000004952">
    <property type="expression patterns" value="Expressed in ovary and 6 other cell types or tissues"/>
</dbReference>
<dbReference type="InterPro" id="IPR011993">
    <property type="entry name" value="PH-like_dom_sf"/>
</dbReference>
<dbReference type="Ensembl" id="ENSACLT00000007599.2">
    <property type="protein sequence ID" value="ENSACLP00000007434.2"/>
    <property type="gene ID" value="ENSACLG00000004952.2"/>
</dbReference>
<evidence type="ECO:0000256" key="3">
    <source>
        <dbReference type="ARBA" id="ARBA00023098"/>
    </source>
</evidence>
<evidence type="ECO:0000256" key="4">
    <source>
        <dbReference type="PIRSR" id="PIRSR630564-1"/>
    </source>
</evidence>
<dbReference type="InterPro" id="IPR003595">
    <property type="entry name" value="Tyr_Pase_cat"/>
</dbReference>
<keyword evidence="9" id="KW-1185">Reference proteome</keyword>
<dbReference type="GeneTree" id="ENSGT00940000155777"/>
<evidence type="ECO:0000256" key="6">
    <source>
        <dbReference type="SAM" id="MobiDB-lite"/>
    </source>
</evidence>
<dbReference type="SMART" id="SM00404">
    <property type="entry name" value="PTPc_motif"/>
    <property type="match status" value="1"/>
</dbReference>
<evidence type="ECO:0000256" key="1">
    <source>
        <dbReference type="ARBA" id="ARBA00007471"/>
    </source>
</evidence>
<dbReference type="AlphaFoldDB" id="A0A3P8NRS5"/>
<reference evidence="8" key="2">
    <citation type="submission" date="2025-08" db="UniProtKB">
        <authorList>
            <consortium name="Ensembl"/>
        </authorList>
    </citation>
    <scope>IDENTIFICATION</scope>
</reference>
<dbReference type="InterPro" id="IPR010569">
    <property type="entry name" value="Myotubularin-like_Pase_dom"/>
</dbReference>
<dbReference type="InterPro" id="IPR048994">
    <property type="entry name" value="PH-GRAM_MTMR6-9"/>
</dbReference>
<dbReference type="InterPro" id="IPR029021">
    <property type="entry name" value="Prot-tyrosine_phosphatase-like"/>
</dbReference>
<dbReference type="GO" id="GO:0106018">
    <property type="term" value="F:phosphatidylinositol-3,5-bisphosphate phosphatase activity"/>
    <property type="evidence" value="ECO:0007669"/>
    <property type="project" value="TreeGrafter"/>
</dbReference>
<dbReference type="InterPro" id="IPR016130">
    <property type="entry name" value="Tyr_Pase_AS"/>
</dbReference>
<feature type="binding site" evidence="5">
    <location>
        <begin position="335"/>
        <end position="341"/>
    </location>
    <ligand>
        <name>substrate</name>
    </ligand>
</feature>
<dbReference type="SUPFAM" id="SSF52799">
    <property type="entry name" value="(Phosphotyrosine protein) phosphatases II"/>
    <property type="match status" value="1"/>
</dbReference>
<feature type="domain" description="Myotubularin phosphatase" evidence="7">
    <location>
        <begin position="124"/>
        <end position="499"/>
    </location>
</feature>
<name>A0A3P8NRS5_ASTCA</name>
<dbReference type="SUPFAM" id="SSF50729">
    <property type="entry name" value="PH domain-like"/>
    <property type="match status" value="1"/>
</dbReference>
<protein>
    <recommendedName>
        <fullName evidence="7">Myotubularin phosphatase domain-containing protein</fullName>
    </recommendedName>
</protein>
<dbReference type="OMA" id="YTNIKLH"/>
<keyword evidence="2" id="KW-0378">Hydrolase</keyword>
<feature type="active site" description="Phosphocysteine intermediate" evidence="4">
    <location>
        <position position="335"/>
    </location>
</feature>
<organism evidence="8 9">
    <name type="scientific">Astatotilapia calliptera</name>
    <name type="common">Eastern happy</name>
    <name type="synonym">Chromis callipterus</name>
    <dbReference type="NCBI Taxonomy" id="8154"/>
    <lineage>
        <taxon>Eukaryota</taxon>
        <taxon>Metazoa</taxon>
        <taxon>Chordata</taxon>
        <taxon>Craniata</taxon>
        <taxon>Vertebrata</taxon>
        <taxon>Euteleostomi</taxon>
        <taxon>Actinopterygii</taxon>
        <taxon>Neopterygii</taxon>
        <taxon>Teleostei</taxon>
        <taxon>Neoteleostei</taxon>
        <taxon>Acanthomorphata</taxon>
        <taxon>Ovalentaria</taxon>
        <taxon>Cichlomorphae</taxon>
        <taxon>Cichliformes</taxon>
        <taxon>Cichlidae</taxon>
        <taxon>African cichlids</taxon>
        <taxon>Pseudocrenilabrinae</taxon>
        <taxon>Haplochromini</taxon>
        <taxon>Astatotilapia</taxon>
    </lineage>
</organism>
<dbReference type="Pfam" id="PF21098">
    <property type="entry name" value="PH-GRAM_MTMR6-like"/>
    <property type="match status" value="1"/>
</dbReference>
<proteinExistence type="inferred from homology"/>
<evidence type="ECO:0000313" key="9">
    <source>
        <dbReference type="Proteomes" id="UP000265100"/>
    </source>
</evidence>
<accession>A0A3P8NRS5</accession>
<keyword evidence="3" id="KW-0443">Lipid metabolism</keyword>
<dbReference type="GO" id="GO:0004438">
    <property type="term" value="F:phosphatidylinositol-3-phosphate phosphatase activity"/>
    <property type="evidence" value="ECO:0007669"/>
    <property type="project" value="TreeGrafter"/>
</dbReference>
<dbReference type="PANTHER" id="PTHR10807:SF124">
    <property type="entry name" value="PHOSPHATIDYLINOSITOL-3-PHOSPHATASE"/>
    <property type="match status" value="1"/>
</dbReference>
<dbReference type="Proteomes" id="UP000265100">
    <property type="component" value="Chromosome 6"/>
</dbReference>
<dbReference type="Gene3D" id="2.30.29.30">
    <property type="entry name" value="Pleckstrin-homology domain (PH domain)/Phosphotyrosine-binding domain (PTB)"/>
    <property type="match status" value="1"/>
</dbReference>
<dbReference type="GO" id="GO:0005737">
    <property type="term" value="C:cytoplasm"/>
    <property type="evidence" value="ECO:0007669"/>
    <property type="project" value="TreeGrafter"/>
</dbReference>
<feature type="region of interest" description="Disordered" evidence="6">
    <location>
        <begin position="503"/>
        <end position="542"/>
    </location>
</feature>
<dbReference type="PANTHER" id="PTHR10807">
    <property type="entry name" value="MYOTUBULARIN-RELATED"/>
    <property type="match status" value="1"/>
</dbReference>
<evidence type="ECO:0000256" key="5">
    <source>
        <dbReference type="PIRSR" id="PIRSR630564-2"/>
    </source>
</evidence>
<comment type="similarity">
    <text evidence="1">Belongs to the protein-tyrosine phosphatase family. Non-receptor class myotubularin subfamily.</text>
</comment>
<feature type="binding site" evidence="5">
    <location>
        <begin position="272"/>
        <end position="273"/>
    </location>
    <ligand>
        <name>substrate</name>
    </ligand>
</feature>
<dbReference type="FunFam" id="2.30.29.30:FF:000135">
    <property type="entry name" value="Myotubularin related protein 6"/>
    <property type="match status" value="1"/>
</dbReference>
<evidence type="ECO:0000259" key="7">
    <source>
        <dbReference type="PROSITE" id="PS51339"/>
    </source>
</evidence>
<dbReference type="Pfam" id="PF06602">
    <property type="entry name" value="Myotub-related"/>
    <property type="match status" value="1"/>
</dbReference>
<dbReference type="STRING" id="8154.ENSACLP00000007434"/>
<reference evidence="8" key="1">
    <citation type="submission" date="2018-05" db="EMBL/GenBank/DDBJ databases">
        <authorList>
            <person name="Datahose"/>
        </authorList>
    </citation>
    <scope>NUCLEOTIDE SEQUENCE</scope>
</reference>
<dbReference type="PROSITE" id="PS00383">
    <property type="entry name" value="TYR_PHOSPHATASE_1"/>
    <property type="match status" value="1"/>
</dbReference>
<evidence type="ECO:0000313" key="8">
    <source>
        <dbReference type="Ensembl" id="ENSACLP00000007434.2"/>
    </source>
</evidence>
<dbReference type="InterPro" id="IPR030564">
    <property type="entry name" value="Myotubularin"/>
</dbReference>
<reference evidence="8" key="3">
    <citation type="submission" date="2025-09" db="UniProtKB">
        <authorList>
            <consortium name="Ensembl"/>
        </authorList>
    </citation>
    <scope>IDENTIFICATION</scope>
</reference>
<evidence type="ECO:0000256" key="2">
    <source>
        <dbReference type="ARBA" id="ARBA00022801"/>
    </source>
</evidence>
<dbReference type="PROSITE" id="PS51339">
    <property type="entry name" value="PPASE_MYOTUBULARIN"/>
    <property type="match status" value="1"/>
</dbReference>
<dbReference type="GO" id="GO:0046856">
    <property type="term" value="P:phosphatidylinositol dephosphorylation"/>
    <property type="evidence" value="ECO:0007669"/>
    <property type="project" value="TreeGrafter"/>
</dbReference>
<feature type="region of interest" description="Disordered" evidence="6">
    <location>
        <begin position="573"/>
        <end position="644"/>
    </location>
</feature>
<sequence>MEHIRTPKVENVRLLDRSSGQRKASVGTLYLSATHAIFVENNPETRKETWVLHSMVSSVERPPTTSSGGQLILRCKDFQIFQIFIPQERDCVCACVRARVCVCYSELYCLSFNPNVNKEEREESWNFIDLAADYKRMGVPNNLWVATAANSEYRVCDTYPSELFVPKSATPAIIVGSSRFRSRGRFPALSVFFALQAAVCRCSQPLSGFSGRCQEDEMMLQALMKSNPGSDYIYVVDTRPKLNAMANRAAGKGYENEDHYTNIKLQFIGIENIHVMRSSQQKIVDVGEMRSPSVTDFLWGLENSGWLKHIKAILDAGVFVARAVADEGVSVLVHCSDGWDRTAQACSVASILLDPYYRTIRGLMVLIQRDWVSFGHKFSHRYAHLDRDPKEVSPVIDQFLECVWQLSEQFPCAFEFNERFLIAIHAHVYSCQYGTFLGNSQKERRDMRLHERTHSVWPQLWKDRGKYTNPLYKAEQSQSQGVLRPNTSPYCFKMWKGLYNHAEKSTPPRQSPADFLSAVREESQQLEEELTNHQEPITWEKIEVPRRRTSCLPQRHSGPDPPTLYREPIASLAQDSSHTLSSAPANQKTHTKEPALSLPLGPHGQLKSHDPDDLSTCSDLESGVADLSSRSSSGGDVGKDPDLE</sequence>